<name>A0A8S5QPB3_9CAUD</name>
<sequence>MANKIEHLYEQSKDLHIRNYIVYADTTKNYVYADAACTTGKELTKDELIEAFKKNVLVKIGSDFYAPTQLDIDTTYASLIMLDVSAASPAKLVKYSKEYAG</sequence>
<proteinExistence type="predicted"/>
<evidence type="ECO:0000313" key="1">
    <source>
        <dbReference type="EMBL" id="DAE20904.1"/>
    </source>
</evidence>
<organism evidence="1">
    <name type="scientific">Siphoviridae sp. ctgBD49</name>
    <dbReference type="NCBI Taxonomy" id="2826420"/>
    <lineage>
        <taxon>Viruses</taxon>
        <taxon>Duplodnaviria</taxon>
        <taxon>Heunggongvirae</taxon>
        <taxon>Uroviricota</taxon>
        <taxon>Caudoviricetes</taxon>
    </lineage>
</organism>
<dbReference type="EMBL" id="BK015703">
    <property type="protein sequence ID" value="DAE20904.1"/>
    <property type="molecule type" value="Genomic_DNA"/>
</dbReference>
<accession>A0A8S5QPB3</accession>
<reference evidence="1" key="1">
    <citation type="journal article" date="2021" name="Proc. Natl. Acad. Sci. U.S.A.">
        <title>A Catalog of Tens of Thousands of Viruses from Human Metagenomes Reveals Hidden Associations with Chronic Diseases.</title>
        <authorList>
            <person name="Tisza M.J."/>
            <person name="Buck C.B."/>
        </authorList>
    </citation>
    <scope>NUCLEOTIDE SEQUENCE</scope>
    <source>
        <strain evidence="1">CtgBD49</strain>
    </source>
</reference>
<protein>
    <submittedName>
        <fullName evidence="1">Uncharacterized protein</fullName>
    </submittedName>
</protein>